<dbReference type="InterPro" id="IPR017853">
    <property type="entry name" value="GH"/>
</dbReference>
<evidence type="ECO:0000313" key="2">
    <source>
        <dbReference type="EMBL" id="MDQ0152589.1"/>
    </source>
</evidence>
<organism evidence="2 3">
    <name type="scientific">Moryella indoligenes</name>
    <dbReference type="NCBI Taxonomy" id="371674"/>
    <lineage>
        <taxon>Bacteria</taxon>
        <taxon>Bacillati</taxon>
        <taxon>Bacillota</taxon>
        <taxon>Clostridia</taxon>
        <taxon>Lachnospirales</taxon>
        <taxon>Lachnospiraceae</taxon>
        <taxon>Moryella</taxon>
    </lineage>
</organism>
<protein>
    <recommendedName>
        <fullName evidence="1">DUF5722 domain-containing protein</fullName>
    </recommendedName>
</protein>
<dbReference type="AlphaFoldDB" id="A0AAE4AKT6"/>
<dbReference type="Proteomes" id="UP001241537">
    <property type="component" value="Unassembled WGS sequence"/>
</dbReference>
<dbReference type="InterPro" id="IPR043780">
    <property type="entry name" value="DUF5722"/>
</dbReference>
<dbReference type="SUPFAM" id="SSF51445">
    <property type="entry name" value="(Trans)glycosidases"/>
    <property type="match status" value="1"/>
</dbReference>
<gene>
    <name evidence="2" type="ORF">J2S20_001283</name>
</gene>
<comment type="caution">
    <text evidence="2">The sequence shown here is derived from an EMBL/GenBank/DDBJ whole genome shotgun (WGS) entry which is preliminary data.</text>
</comment>
<feature type="domain" description="DUF5722" evidence="1">
    <location>
        <begin position="68"/>
        <end position="364"/>
    </location>
</feature>
<dbReference type="RefSeq" id="WP_106612841.1">
    <property type="nucleotide sequence ID" value="NZ_JAUSTO010000007.1"/>
</dbReference>
<dbReference type="Pfam" id="PF18989">
    <property type="entry name" value="DUF5722"/>
    <property type="match status" value="1"/>
</dbReference>
<proteinExistence type="predicted"/>
<evidence type="ECO:0000259" key="1">
    <source>
        <dbReference type="Pfam" id="PF18989"/>
    </source>
</evidence>
<dbReference type="Gene3D" id="3.20.20.80">
    <property type="entry name" value="Glycosidases"/>
    <property type="match status" value="1"/>
</dbReference>
<accession>A0AAE4AKT6</accession>
<dbReference type="EMBL" id="JAUSTO010000007">
    <property type="protein sequence ID" value="MDQ0152589.1"/>
    <property type="molecule type" value="Genomic_DNA"/>
</dbReference>
<evidence type="ECO:0000313" key="3">
    <source>
        <dbReference type="Proteomes" id="UP001241537"/>
    </source>
</evidence>
<keyword evidence="3" id="KW-1185">Reference proteome</keyword>
<sequence length="365" mass="41459">MEKLLWTLSITALFTGTVTITAMAEIVAGEAHGNIKGIQMVDMDSSESARTLGCGHAAWNVRVNDSGDVLNGNQDILRRTKSYGMKNTIKIHNPWHTDEPNLMPAEEPTGAVFYGYNVRTEEGRSATRRTAARIARIYGGLADNWIIGNEVNEPNSWYYMSSVGNLNDYTGDVATAFRIWYEEIKKVDANANVYIPFDYRWKWYTDQGQSYQAKDMIQILNTQLRDTDYGIAWHPYPEELNDPNFLNDPDAKETGTAFNSPIINMKNISELTRFFEQSDYLAPSGAVRHIILSEQGFNCTSEEEQAHFIQQAYERAAANPHIEAFILSNDMDIPGEMWAGNEMHYGLRTTGRTRRKAYDLYRSLN</sequence>
<reference evidence="2" key="1">
    <citation type="submission" date="2023-07" db="EMBL/GenBank/DDBJ databases">
        <title>Genomic Encyclopedia of Type Strains, Phase IV (KMG-IV): sequencing the most valuable type-strain genomes for metagenomic binning, comparative biology and taxonomic classification.</title>
        <authorList>
            <person name="Goeker M."/>
        </authorList>
    </citation>
    <scope>NUCLEOTIDE SEQUENCE</scope>
    <source>
        <strain evidence="2">DSM 19659</strain>
    </source>
</reference>
<name>A0AAE4AKT6_9FIRM</name>